<dbReference type="InParanoid" id="A0A545AV40"/>
<dbReference type="AlphaFoldDB" id="A0A545AV40"/>
<dbReference type="RefSeq" id="WP_142704066.1">
    <property type="nucleotide sequence ID" value="NZ_VIRS01000005.1"/>
</dbReference>
<evidence type="ECO:0000313" key="2">
    <source>
        <dbReference type="Proteomes" id="UP000317982"/>
    </source>
</evidence>
<name>A0A545AV40_9ACTN</name>
<dbReference type="EMBL" id="VIRS01000005">
    <property type="protein sequence ID" value="TQS45202.1"/>
    <property type="molecule type" value="Genomic_DNA"/>
</dbReference>
<evidence type="ECO:0000313" key="1">
    <source>
        <dbReference type="EMBL" id="TQS45202.1"/>
    </source>
</evidence>
<organism evidence="1 2">
    <name type="scientific">Cryptosporangium phraense</name>
    <dbReference type="NCBI Taxonomy" id="2593070"/>
    <lineage>
        <taxon>Bacteria</taxon>
        <taxon>Bacillati</taxon>
        <taxon>Actinomycetota</taxon>
        <taxon>Actinomycetes</taxon>
        <taxon>Cryptosporangiales</taxon>
        <taxon>Cryptosporangiaceae</taxon>
        <taxon>Cryptosporangium</taxon>
    </lineage>
</organism>
<protein>
    <recommendedName>
        <fullName evidence="3">DUF4097 domain-containing protein</fullName>
    </recommendedName>
</protein>
<dbReference type="PROSITE" id="PS51257">
    <property type="entry name" value="PROKAR_LIPOPROTEIN"/>
    <property type="match status" value="1"/>
</dbReference>
<keyword evidence="2" id="KW-1185">Reference proteome</keyword>
<sequence length="236" mass="24571">MRSPLTALAAAVLIGCTACTDISSINESSHDRRSFDLPGDSLVVDAGGTDVRLVTGDPGRVQVDRTLTGKATADGNASWSLSGDRLRLRVTCSGFVPDCGGLHVVRVPPRTAVTITSDAPVRAVGPTGALTATVSDSWLRVERPAGPLRLRAQQSVTVTDATSADVRATSDERKVDVAFARPPDHVDAEAAGAVRVTLPPGPETYRITCDCPTKSDPASPRTVVAHGTTAQVRKAP</sequence>
<proteinExistence type="predicted"/>
<comment type="caution">
    <text evidence="1">The sequence shown here is derived from an EMBL/GenBank/DDBJ whole genome shotgun (WGS) entry which is preliminary data.</text>
</comment>
<evidence type="ECO:0008006" key="3">
    <source>
        <dbReference type="Google" id="ProtNLM"/>
    </source>
</evidence>
<gene>
    <name evidence="1" type="ORF">FL583_08855</name>
</gene>
<accession>A0A545AV40</accession>
<reference evidence="1 2" key="1">
    <citation type="submission" date="2019-07" db="EMBL/GenBank/DDBJ databases">
        <title>Cryptosporangium phraense sp. nov., isolated from plant litter.</title>
        <authorList>
            <person name="Suriyachadkun C."/>
        </authorList>
    </citation>
    <scope>NUCLEOTIDE SEQUENCE [LARGE SCALE GENOMIC DNA]</scope>
    <source>
        <strain evidence="1 2">A-T 5661</strain>
    </source>
</reference>
<dbReference type="Proteomes" id="UP000317982">
    <property type="component" value="Unassembled WGS sequence"/>
</dbReference>
<dbReference type="OrthoDB" id="5243271at2"/>